<reference evidence="3" key="1">
    <citation type="journal article" date="2019" name="Int. J. Syst. Evol. Microbiol.">
        <title>The Global Catalogue of Microorganisms (GCM) 10K type strain sequencing project: providing services to taxonomists for standard genome sequencing and annotation.</title>
        <authorList>
            <consortium name="The Broad Institute Genomics Platform"/>
            <consortium name="The Broad Institute Genome Sequencing Center for Infectious Disease"/>
            <person name="Wu L."/>
            <person name="Ma J."/>
        </authorList>
    </citation>
    <scope>NUCLEOTIDE SEQUENCE [LARGE SCALE GENOMIC DNA]</scope>
    <source>
        <strain evidence="3">JCM 13584</strain>
    </source>
</reference>
<keyword evidence="1" id="KW-1133">Transmembrane helix</keyword>
<feature type="transmembrane region" description="Helical" evidence="1">
    <location>
        <begin position="116"/>
        <end position="138"/>
    </location>
</feature>
<sequence length="293" mass="30611">MTEATTAAIERARTMPLDRADTASAVIRIIQDAALVKLDREIADGVRAVDVRFDKFARDLRIEAAASRQTAPAEPVRIKQRFLLDALGGLLAAGAMATSIDAGIQSDGWMQRSEVLAPFVAGLLVLALLAHAVNGLLARKPGSTAAQGRMILLFTSGFSVISAGGLLLREAGGASLDLLVPSVVVAALVAIAAVLLWFGRAADAREYRDAVAGGATDSRSNGDLRARLRVEQHASSAETGAHFDELDPDARAAFDAAVAEGVSAVIARGVLVPQVVRALRGKDLAAVRYDVSL</sequence>
<name>A0ABP5BG75_9MICO</name>
<dbReference type="RefSeq" id="WP_157414670.1">
    <property type="nucleotide sequence ID" value="NZ_BAAAMK010000001.1"/>
</dbReference>
<feature type="transmembrane region" description="Helical" evidence="1">
    <location>
        <begin position="82"/>
        <end position="104"/>
    </location>
</feature>
<protein>
    <submittedName>
        <fullName evidence="2">Uncharacterized protein</fullName>
    </submittedName>
</protein>
<evidence type="ECO:0000313" key="2">
    <source>
        <dbReference type="EMBL" id="GAA1941711.1"/>
    </source>
</evidence>
<dbReference type="Proteomes" id="UP001499954">
    <property type="component" value="Unassembled WGS sequence"/>
</dbReference>
<feature type="transmembrane region" description="Helical" evidence="1">
    <location>
        <begin position="150"/>
        <end position="168"/>
    </location>
</feature>
<evidence type="ECO:0000313" key="3">
    <source>
        <dbReference type="Proteomes" id="UP001499954"/>
    </source>
</evidence>
<accession>A0ABP5BG75</accession>
<feature type="transmembrane region" description="Helical" evidence="1">
    <location>
        <begin position="180"/>
        <end position="198"/>
    </location>
</feature>
<keyword evidence="1" id="KW-0812">Transmembrane</keyword>
<gene>
    <name evidence="2" type="ORF">GCM10009717_04950</name>
</gene>
<evidence type="ECO:0000256" key="1">
    <source>
        <dbReference type="SAM" id="Phobius"/>
    </source>
</evidence>
<proteinExistence type="predicted"/>
<keyword evidence="1" id="KW-0472">Membrane</keyword>
<keyword evidence="3" id="KW-1185">Reference proteome</keyword>
<dbReference type="EMBL" id="BAAAMK010000001">
    <property type="protein sequence ID" value="GAA1941711.1"/>
    <property type="molecule type" value="Genomic_DNA"/>
</dbReference>
<comment type="caution">
    <text evidence="2">The sequence shown here is derived from an EMBL/GenBank/DDBJ whole genome shotgun (WGS) entry which is preliminary data.</text>
</comment>
<organism evidence="2 3">
    <name type="scientific">Agromyces allii</name>
    <dbReference type="NCBI Taxonomy" id="393607"/>
    <lineage>
        <taxon>Bacteria</taxon>
        <taxon>Bacillati</taxon>
        <taxon>Actinomycetota</taxon>
        <taxon>Actinomycetes</taxon>
        <taxon>Micrococcales</taxon>
        <taxon>Microbacteriaceae</taxon>
        <taxon>Agromyces</taxon>
    </lineage>
</organism>